<protein>
    <recommendedName>
        <fullName evidence="3">3-demethylubiquinone-9 3-methyltransferase</fullName>
    </recommendedName>
</protein>
<keyword evidence="2" id="KW-1185">Reference proteome</keyword>
<dbReference type="Proteomes" id="UP000077173">
    <property type="component" value="Unassembled WGS sequence"/>
</dbReference>
<evidence type="ECO:0000313" key="2">
    <source>
        <dbReference type="Proteomes" id="UP000077173"/>
    </source>
</evidence>
<dbReference type="AlphaFoldDB" id="A0A176YKJ6"/>
<dbReference type="GeneID" id="32582845"/>
<dbReference type="EMBL" id="LSEF01000113">
    <property type="protein sequence ID" value="OAF07458.1"/>
    <property type="molecule type" value="Genomic_DNA"/>
</dbReference>
<reference evidence="1 2" key="1">
    <citation type="submission" date="2016-02" db="EMBL/GenBank/DDBJ databases">
        <title>Draft genome sequence of the strain BR 10247T Bradyrhizobium neotropicale isolated from nodules of Centrolobium paraense.</title>
        <authorList>
            <person name="Simoes-Araujo J.L."/>
            <person name="Barauna A.C."/>
            <person name="Silva K."/>
            <person name="Zilli J.E."/>
        </authorList>
    </citation>
    <scope>NUCLEOTIDE SEQUENCE [LARGE SCALE GENOMIC DNA]</scope>
    <source>
        <strain evidence="1 2">BR 10247</strain>
    </source>
</reference>
<gene>
    <name evidence="1" type="ORF">AXW67_30005</name>
</gene>
<dbReference type="CDD" id="cd02440">
    <property type="entry name" value="AdoMet_MTases"/>
    <property type="match status" value="1"/>
</dbReference>
<dbReference type="InterPro" id="IPR029063">
    <property type="entry name" value="SAM-dependent_MTases_sf"/>
</dbReference>
<name>A0A176YKJ6_9BRAD</name>
<dbReference type="Pfam" id="PF13489">
    <property type="entry name" value="Methyltransf_23"/>
    <property type="match status" value="1"/>
</dbReference>
<accession>A0A176YKJ6</accession>
<proteinExistence type="predicted"/>
<comment type="caution">
    <text evidence="1">The sequence shown here is derived from an EMBL/GenBank/DDBJ whole genome shotgun (WGS) entry which is preliminary data.</text>
</comment>
<sequence length="209" mass="23423">MEQLESISGYTFDDAELNGSHDILLPCLLAVLEERGSGKGTRVMDLGCGNGAVTELLHRRGHSVVGVDPSESGIRYAREKYPHLQIDRGSAYEPISEKYGQFDFVVSLEVVEHLYNPRKYAATVHGLLKPGGTAIISTPYHGYWKNLTMAVTGRLDHHFTALWDHGHIKFWSYKTLRLLLEEAGLRDIQFHRVGRIPPLAKSMLAVARK</sequence>
<dbReference type="PANTHER" id="PTHR43861">
    <property type="entry name" value="TRANS-ACONITATE 2-METHYLTRANSFERASE-RELATED"/>
    <property type="match status" value="1"/>
</dbReference>
<evidence type="ECO:0008006" key="3">
    <source>
        <dbReference type="Google" id="ProtNLM"/>
    </source>
</evidence>
<dbReference type="PANTHER" id="PTHR43861:SF6">
    <property type="entry name" value="METHYLTRANSFERASE TYPE 11"/>
    <property type="match status" value="1"/>
</dbReference>
<dbReference type="RefSeq" id="WP_063681811.1">
    <property type="nucleotide sequence ID" value="NZ_LSEF01000113.1"/>
</dbReference>
<organism evidence="1 2">
    <name type="scientific">Bradyrhizobium neotropicale</name>
    <dbReference type="NCBI Taxonomy" id="1497615"/>
    <lineage>
        <taxon>Bacteria</taxon>
        <taxon>Pseudomonadati</taxon>
        <taxon>Pseudomonadota</taxon>
        <taxon>Alphaproteobacteria</taxon>
        <taxon>Hyphomicrobiales</taxon>
        <taxon>Nitrobacteraceae</taxon>
        <taxon>Bradyrhizobium</taxon>
    </lineage>
</organism>
<evidence type="ECO:0000313" key="1">
    <source>
        <dbReference type="EMBL" id="OAF07458.1"/>
    </source>
</evidence>
<dbReference type="Gene3D" id="3.40.50.150">
    <property type="entry name" value="Vaccinia Virus protein VP39"/>
    <property type="match status" value="1"/>
</dbReference>
<dbReference type="SUPFAM" id="SSF53335">
    <property type="entry name" value="S-adenosyl-L-methionine-dependent methyltransferases"/>
    <property type="match status" value="1"/>
</dbReference>